<dbReference type="InterPro" id="IPR002933">
    <property type="entry name" value="Peptidase_M20"/>
</dbReference>
<comment type="similarity">
    <text evidence="1">Belongs to the peptidase M20 family.</text>
</comment>
<protein>
    <submittedName>
        <fullName evidence="5">N-carbamoyl-L-amino acid hydrolase</fullName>
        <ecNumber evidence="5">3.5.1.87</ecNumber>
    </submittedName>
</protein>
<feature type="binding site" evidence="4">
    <location>
        <position position="221"/>
    </location>
    <ligand>
        <name>allantoate</name>
        <dbReference type="ChEBI" id="CHEBI:17536"/>
    </ligand>
</feature>
<feature type="binding site" evidence="3">
    <location>
        <position position="132"/>
    </location>
    <ligand>
        <name>Zn(2+)</name>
        <dbReference type="ChEBI" id="CHEBI:29105"/>
        <label>2</label>
    </ligand>
</feature>
<comment type="cofactor">
    <cofactor evidence="3">
        <name>Zn(2+)</name>
        <dbReference type="ChEBI" id="CHEBI:29105"/>
    </cofactor>
    <text evidence="3">Binds 2 Zn(2+) ions per subunit.</text>
</comment>
<keyword evidence="3" id="KW-0862">Zinc</keyword>
<keyword evidence="3" id="KW-0479">Metal-binding</keyword>
<evidence type="ECO:0000256" key="3">
    <source>
        <dbReference type="PIRSR" id="PIRSR001235-1"/>
    </source>
</evidence>
<reference evidence="5 7" key="1">
    <citation type="submission" date="2016-06" db="EMBL/GenBank/DDBJ databases">
        <authorList>
            <person name="Kjaerup R.B."/>
            <person name="Dalgaard T.S."/>
            <person name="Juul-Madsen H.R."/>
        </authorList>
    </citation>
    <scope>NUCLEOTIDE SEQUENCE [LARGE SCALE GENOMIC DNA]</scope>
    <source>
        <strain evidence="5">Orrdi1</strain>
    </source>
</reference>
<feature type="binding site" evidence="3">
    <location>
        <position position="196"/>
    </location>
    <ligand>
        <name>Zn(2+)</name>
        <dbReference type="ChEBI" id="CHEBI:29105"/>
        <label>1</label>
    </ligand>
</feature>
<dbReference type="AlphaFoldDB" id="A0A1C3JWV6"/>
<dbReference type="GO" id="GO:0016813">
    <property type="term" value="F:hydrolase activity, acting on carbon-nitrogen (but not peptide) bonds, in linear amidines"/>
    <property type="evidence" value="ECO:0007669"/>
    <property type="project" value="InterPro"/>
</dbReference>
<name>A0A1C3JWV6_9BURK</name>
<evidence type="ECO:0000313" key="6">
    <source>
        <dbReference type="EMBL" id="SOE51536.1"/>
    </source>
</evidence>
<feature type="binding site" evidence="4">
    <location>
        <position position="297"/>
    </location>
    <ligand>
        <name>allantoate</name>
        <dbReference type="ChEBI" id="CHEBI:17536"/>
    </ligand>
</feature>
<evidence type="ECO:0000313" key="7">
    <source>
        <dbReference type="Proteomes" id="UP000078558"/>
    </source>
</evidence>
<dbReference type="InterPro" id="IPR036264">
    <property type="entry name" value="Bact_exopeptidase_dim_dom"/>
</dbReference>
<dbReference type="EC" id="3.5.1.87" evidence="5"/>
<proteinExistence type="inferred from homology"/>
<dbReference type="GO" id="GO:0046872">
    <property type="term" value="F:metal ion binding"/>
    <property type="evidence" value="ECO:0007669"/>
    <property type="project" value="UniProtKB-KW"/>
</dbReference>
<dbReference type="Gene3D" id="3.30.70.360">
    <property type="match status" value="1"/>
</dbReference>
<keyword evidence="7" id="KW-1185">Reference proteome</keyword>
<dbReference type="CDD" id="cd03884">
    <property type="entry name" value="M20_bAS"/>
    <property type="match status" value="1"/>
</dbReference>
<dbReference type="PIRSF" id="PIRSF001235">
    <property type="entry name" value="Amidase_carbamoylase"/>
    <property type="match status" value="1"/>
</dbReference>
<dbReference type="NCBIfam" id="TIGR01879">
    <property type="entry name" value="hydantase"/>
    <property type="match status" value="1"/>
</dbReference>
<dbReference type="KEGG" id="odi:ODI_R3511"/>
<evidence type="ECO:0000256" key="2">
    <source>
        <dbReference type="ARBA" id="ARBA00022801"/>
    </source>
</evidence>
<evidence type="ECO:0000313" key="5">
    <source>
        <dbReference type="EMBL" id="SBT23618.1"/>
    </source>
</evidence>
<accession>A0A1C3JWV6</accession>
<dbReference type="GO" id="GO:0050538">
    <property type="term" value="F:N-carbamoyl-L-amino-acid hydrolase activity"/>
    <property type="evidence" value="ECO:0007669"/>
    <property type="project" value="UniProtKB-EC"/>
</dbReference>
<dbReference type="Gene3D" id="3.40.630.10">
    <property type="entry name" value="Zn peptidases"/>
    <property type="match status" value="1"/>
</dbReference>
<dbReference type="PANTHER" id="PTHR32494">
    <property type="entry name" value="ALLANTOATE DEIMINASE-RELATED"/>
    <property type="match status" value="1"/>
</dbReference>
<evidence type="ECO:0000256" key="1">
    <source>
        <dbReference type="ARBA" id="ARBA00006153"/>
    </source>
</evidence>
<dbReference type="EMBL" id="FLRC01000001">
    <property type="protein sequence ID" value="SBT23618.1"/>
    <property type="molecule type" value="Genomic_DNA"/>
</dbReference>
<dbReference type="Proteomes" id="UP000078558">
    <property type="component" value="Chromosome I"/>
</dbReference>
<reference evidence="6 7" key="2">
    <citation type="submission" date="2017-08" db="EMBL/GenBank/DDBJ databases">
        <authorList>
            <person name="de Groot N.N."/>
        </authorList>
    </citation>
    <scope>NUCLEOTIDE SEQUENCE [LARGE SCALE GENOMIC DNA]</scope>
    <source>
        <strain evidence="6">Orrdi1</strain>
    </source>
</reference>
<dbReference type="SUPFAM" id="SSF55031">
    <property type="entry name" value="Bacterial exopeptidase dimerisation domain"/>
    <property type="match status" value="1"/>
</dbReference>
<feature type="binding site" evidence="3">
    <location>
        <position position="391"/>
    </location>
    <ligand>
        <name>Zn(2+)</name>
        <dbReference type="ChEBI" id="CHEBI:29105"/>
        <label>2</label>
    </ligand>
</feature>
<sequence>MRMTTDFPPINAQRLWQRVETLSTFTLPDQPWTRRAFSDLFLRARAWLREEYLAAGLSPSLDAGGNLIGRRAGRLAQAAPIVTGSHCDTVVGGGRFDGIIGVLAGIEVAQTLQEQGIVLAHPLEVIDFLSEEPSDYGISCVGSRALAGLLDAGMLAARRADGETLAQGMARIGADPGALARPLRKPGGTAAFVELHIEQGPVLETRQVPIGVVTNIVGIRRTLITVTGQPDHAGTTPMDLRRDALVGAARVIEAAHARACALSGQPHYVVATVGRIAMTPNVPNAVPGSVELMLEVRSDSQTVLDTFAAAVLEAVAPGLAALRVSAAGEPVSQAAPTDCDPFVMDAIEAAASALAYPSLRLPSGAGHDGVYVSRTGPIGMIFVPCKGGRSHCPEEWLAPSQLLDGTRVLYQAILELDRRLTQR</sequence>
<dbReference type="PANTHER" id="PTHR32494:SF5">
    <property type="entry name" value="ALLANTOATE AMIDOHYDROLASE"/>
    <property type="match status" value="1"/>
</dbReference>
<feature type="binding site" evidence="3">
    <location>
        <position position="97"/>
    </location>
    <ligand>
        <name>Zn(2+)</name>
        <dbReference type="ChEBI" id="CHEBI:29105"/>
        <label>2</label>
    </ligand>
</feature>
<dbReference type="SUPFAM" id="SSF53187">
    <property type="entry name" value="Zn-dependent exopeptidases"/>
    <property type="match status" value="1"/>
</dbReference>
<evidence type="ECO:0000256" key="4">
    <source>
        <dbReference type="PIRSR" id="PIRSR001235-2"/>
    </source>
</evidence>
<feature type="binding site" evidence="3">
    <location>
        <position position="97"/>
    </location>
    <ligand>
        <name>Zn(2+)</name>
        <dbReference type="ChEBI" id="CHEBI:29105"/>
        <label>1</label>
    </ligand>
</feature>
<organism evidence="5 7">
    <name type="scientific">Orrella dioscoreae</name>
    <dbReference type="NCBI Taxonomy" id="1851544"/>
    <lineage>
        <taxon>Bacteria</taxon>
        <taxon>Pseudomonadati</taxon>
        <taxon>Pseudomonadota</taxon>
        <taxon>Betaproteobacteria</taxon>
        <taxon>Burkholderiales</taxon>
        <taxon>Alcaligenaceae</taxon>
        <taxon>Orrella</taxon>
    </lineage>
</organism>
<feature type="binding site" evidence="3">
    <location>
        <position position="86"/>
    </location>
    <ligand>
        <name>Zn(2+)</name>
        <dbReference type="ChEBI" id="CHEBI:29105"/>
        <label>1</label>
    </ligand>
</feature>
<dbReference type="InterPro" id="IPR010158">
    <property type="entry name" value="Amidase_Cbmase"/>
</dbReference>
<gene>
    <name evidence="5" type="ORF">ODI_00154</name>
    <name evidence="6" type="ORF">ODI_R3511</name>
</gene>
<keyword evidence="2 5" id="KW-0378">Hydrolase</keyword>
<dbReference type="EMBL" id="LT907988">
    <property type="protein sequence ID" value="SOE51536.1"/>
    <property type="molecule type" value="Genomic_DNA"/>
</dbReference>
<dbReference type="STRING" id="1851544.ODI_00154"/>
<feature type="binding site" evidence="4">
    <location>
        <position position="284"/>
    </location>
    <ligand>
        <name>allantoate</name>
        <dbReference type="ChEBI" id="CHEBI:17536"/>
    </ligand>
</feature>
<dbReference type="Pfam" id="PF01546">
    <property type="entry name" value="Peptidase_M20"/>
    <property type="match status" value="1"/>
</dbReference>